<evidence type="ECO:0000256" key="4">
    <source>
        <dbReference type="ARBA" id="ARBA00022840"/>
    </source>
</evidence>
<feature type="domain" description="ABC transmembrane type-1" evidence="10">
    <location>
        <begin position="12"/>
        <end position="297"/>
    </location>
</feature>
<dbReference type="AlphaFoldDB" id="A0A7Y6IJ31"/>
<dbReference type="InterPro" id="IPR003593">
    <property type="entry name" value="AAA+_ATPase"/>
</dbReference>
<dbReference type="SMART" id="SM00382">
    <property type="entry name" value="AAA"/>
    <property type="match status" value="1"/>
</dbReference>
<keyword evidence="2 8" id="KW-0812">Transmembrane</keyword>
<dbReference type="SUPFAM" id="SSF90123">
    <property type="entry name" value="ABC transporter transmembrane region"/>
    <property type="match status" value="1"/>
</dbReference>
<evidence type="ECO:0000256" key="5">
    <source>
        <dbReference type="ARBA" id="ARBA00022989"/>
    </source>
</evidence>
<sequence>MDAVRRGGPWPVVLAVTAVAGAAAELALPYAAGRTVDALTGAFAGGATESSAGVVTGLEEAFAGGAGGWPAACVALVACVMVCESVGVWARGASGARAAALLRRRVLRHVLGAGPAATRRFPEGELATRAGLNAEEAGRAPETVTGALALLVPTAGALVALTLIHPALTVALAAGIVLVLLVLRGFLRTTTAIAGGYQEAQGEIVARLVGALDGARTIAAAGTADREADRVLAPLERLRRHGLALWRANASAGVRAGLVVPLAEVAVLAAGGLLLASGELTVGELYAAARYAVLGSALSTGLGLAGALARARSAGARLADLLAIPRPAYGARGLTGPPAASNGGTSPTGTPSGGMSTAGAPNGGMSPTGTPGREAWSPGTLEFRGVAAHGLAVGDLVVPGGSVTAVVGRSGSGKSLLTALAARLADPERGTILLDGVPLPELSHDELRRAIGCAFDRPVLVGDTIGDAIALGLPVAPSEGVAGAPPAGLPGAPPGGVAAAAAAARADGFVERLPQGYATPLPDAPLSGGERQRIGLARAFAQAGRLLVLDDATSSLDTVTERQVGRALTADPAGRTRLIAAHRVATAARAGLVVWLDDGTVRAKGTHADLWRDPAYRAVFQDPAFGEPSSDQETPHADKPTSPKRAVAQEKTS</sequence>
<keyword evidence="6 8" id="KW-0472">Membrane</keyword>
<evidence type="ECO:0000256" key="8">
    <source>
        <dbReference type="SAM" id="Phobius"/>
    </source>
</evidence>
<keyword evidence="12" id="KW-1185">Reference proteome</keyword>
<evidence type="ECO:0000256" key="2">
    <source>
        <dbReference type="ARBA" id="ARBA00022692"/>
    </source>
</evidence>
<comment type="caution">
    <text evidence="11">The sequence shown here is derived from an EMBL/GenBank/DDBJ whole genome shotgun (WGS) entry which is preliminary data.</text>
</comment>
<feature type="transmembrane region" description="Helical" evidence="8">
    <location>
        <begin position="256"/>
        <end position="276"/>
    </location>
</feature>
<feature type="transmembrane region" description="Helical" evidence="8">
    <location>
        <begin position="170"/>
        <end position="187"/>
    </location>
</feature>
<feature type="region of interest" description="Disordered" evidence="7">
    <location>
        <begin position="621"/>
        <end position="653"/>
    </location>
</feature>
<feature type="transmembrane region" description="Helical" evidence="8">
    <location>
        <begin position="69"/>
        <end position="90"/>
    </location>
</feature>
<dbReference type="PANTHER" id="PTHR43394:SF1">
    <property type="entry name" value="ATP-BINDING CASSETTE SUB-FAMILY B MEMBER 10, MITOCHONDRIAL"/>
    <property type="match status" value="1"/>
</dbReference>
<proteinExistence type="predicted"/>
<dbReference type="InterPro" id="IPR039421">
    <property type="entry name" value="Type_1_exporter"/>
</dbReference>
<dbReference type="Gene3D" id="3.40.50.300">
    <property type="entry name" value="P-loop containing nucleotide triphosphate hydrolases"/>
    <property type="match status" value="1"/>
</dbReference>
<dbReference type="InterPro" id="IPR003439">
    <property type="entry name" value="ABC_transporter-like_ATP-bd"/>
</dbReference>
<gene>
    <name evidence="11" type="ORF">HTZ77_41305</name>
</gene>
<feature type="transmembrane region" description="Helical" evidence="8">
    <location>
        <begin position="12"/>
        <end position="32"/>
    </location>
</feature>
<evidence type="ECO:0000313" key="11">
    <source>
        <dbReference type="EMBL" id="NUW37794.1"/>
    </source>
</evidence>
<dbReference type="InterPro" id="IPR027417">
    <property type="entry name" value="P-loop_NTPase"/>
</dbReference>
<dbReference type="InterPro" id="IPR017871">
    <property type="entry name" value="ABC_transporter-like_CS"/>
</dbReference>
<dbReference type="GO" id="GO:0005886">
    <property type="term" value="C:plasma membrane"/>
    <property type="evidence" value="ECO:0007669"/>
    <property type="project" value="UniProtKB-SubCell"/>
</dbReference>
<feature type="transmembrane region" description="Helical" evidence="8">
    <location>
        <begin position="288"/>
        <end position="309"/>
    </location>
</feature>
<dbReference type="Pfam" id="PF00664">
    <property type="entry name" value="ABC_membrane"/>
    <property type="match status" value="1"/>
</dbReference>
<evidence type="ECO:0000259" key="9">
    <source>
        <dbReference type="PROSITE" id="PS50893"/>
    </source>
</evidence>
<feature type="region of interest" description="Disordered" evidence="7">
    <location>
        <begin position="333"/>
        <end position="378"/>
    </location>
</feature>
<keyword evidence="3" id="KW-0547">Nucleotide-binding</keyword>
<dbReference type="Gene3D" id="1.20.1560.10">
    <property type="entry name" value="ABC transporter type 1, transmembrane domain"/>
    <property type="match status" value="1"/>
</dbReference>
<dbReference type="RefSeq" id="WP_175595296.1">
    <property type="nucleotide sequence ID" value="NZ_JABWGN010000023.1"/>
</dbReference>
<evidence type="ECO:0000256" key="3">
    <source>
        <dbReference type="ARBA" id="ARBA00022741"/>
    </source>
</evidence>
<feature type="transmembrane region" description="Helical" evidence="8">
    <location>
        <begin position="144"/>
        <end position="164"/>
    </location>
</feature>
<dbReference type="PROSITE" id="PS00211">
    <property type="entry name" value="ABC_TRANSPORTER_1"/>
    <property type="match status" value="1"/>
</dbReference>
<evidence type="ECO:0000259" key="10">
    <source>
        <dbReference type="PROSITE" id="PS50929"/>
    </source>
</evidence>
<dbReference type="Proteomes" id="UP000586042">
    <property type="component" value="Unassembled WGS sequence"/>
</dbReference>
<evidence type="ECO:0000313" key="12">
    <source>
        <dbReference type="Proteomes" id="UP000586042"/>
    </source>
</evidence>
<dbReference type="GO" id="GO:0015421">
    <property type="term" value="F:ABC-type oligopeptide transporter activity"/>
    <property type="evidence" value="ECO:0007669"/>
    <property type="project" value="TreeGrafter"/>
</dbReference>
<keyword evidence="5 8" id="KW-1133">Transmembrane helix</keyword>
<evidence type="ECO:0000256" key="7">
    <source>
        <dbReference type="SAM" id="MobiDB-lite"/>
    </source>
</evidence>
<dbReference type="PROSITE" id="PS50893">
    <property type="entry name" value="ABC_TRANSPORTER_2"/>
    <property type="match status" value="1"/>
</dbReference>
<protein>
    <submittedName>
        <fullName evidence="11">ABC transporter ATP-binding protein</fullName>
    </submittedName>
</protein>
<dbReference type="GO" id="GO:0005524">
    <property type="term" value="F:ATP binding"/>
    <property type="evidence" value="ECO:0007669"/>
    <property type="project" value="UniProtKB-KW"/>
</dbReference>
<dbReference type="InterPro" id="IPR011527">
    <property type="entry name" value="ABC1_TM_dom"/>
</dbReference>
<dbReference type="InterPro" id="IPR036640">
    <property type="entry name" value="ABC1_TM_sf"/>
</dbReference>
<dbReference type="PROSITE" id="PS50929">
    <property type="entry name" value="ABC_TM1F"/>
    <property type="match status" value="1"/>
</dbReference>
<dbReference type="SUPFAM" id="SSF52540">
    <property type="entry name" value="P-loop containing nucleoside triphosphate hydrolases"/>
    <property type="match status" value="1"/>
</dbReference>
<accession>A0A7Y6IJ31</accession>
<keyword evidence="4 11" id="KW-0067">ATP-binding</keyword>
<feature type="domain" description="ABC transporter" evidence="9">
    <location>
        <begin position="376"/>
        <end position="623"/>
    </location>
</feature>
<dbReference type="GO" id="GO:0016887">
    <property type="term" value="F:ATP hydrolysis activity"/>
    <property type="evidence" value="ECO:0007669"/>
    <property type="project" value="InterPro"/>
</dbReference>
<dbReference type="Pfam" id="PF00005">
    <property type="entry name" value="ABC_tran"/>
    <property type="match status" value="1"/>
</dbReference>
<feature type="compositionally biased region" description="Low complexity" evidence="7">
    <location>
        <begin position="339"/>
        <end position="360"/>
    </location>
</feature>
<name>A0A7Y6IJ31_9ACTN</name>
<dbReference type="EMBL" id="JABWGN010000023">
    <property type="protein sequence ID" value="NUW37794.1"/>
    <property type="molecule type" value="Genomic_DNA"/>
</dbReference>
<reference evidence="11 12" key="1">
    <citation type="submission" date="2020-06" db="EMBL/GenBank/DDBJ databases">
        <title>Nonomuraea sp. SMC257, a novel actinomycete isolated from soil.</title>
        <authorList>
            <person name="Chanama M."/>
        </authorList>
    </citation>
    <scope>NUCLEOTIDE SEQUENCE [LARGE SCALE GENOMIC DNA]</scope>
    <source>
        <strain evidence="11 12">SMC257</strain>
    </source>
</reference>
<dbReference type="PANTHER" id="PTHR43394">
    <property type="entry name" value="ATP-DEPENDENT PERMEASE MDL1, MITOCHONDRIAL"/>
    <property type="match status" value="1"/>
</dbReference>
<evidence type="ECO:0000256" key="1">
    <source>
        <dbReference type="ARBA" id="ARBA00004651"/>
    </source>
</evidence>
<evidence type="ECO:0000256" key="6">
    <source>
        <dbReference type="ARBA" id="ARBA00023136"/>
    </source>
</evidence>
<comment type="subcellular location">
    <subcellularLocation>
        <location evidence="1">Cell membrane</location>
        <topology evidence="1">Multi-pass membrane protein</topology>
    </subcellularLocation>
</comment>
<organism evidence="11 12">
    <name type="scientific">Nonomuraea montanisoli</name>
    <dbReference type="NCBI Taxonomy" id="2741721"/>
    <lineage>
        <taxon>Bacteria</taxon>
        <taxon>Bacillati</taxon>
        <taxon>Actinomycetota</taxon>
        <taxon>Actinomycetes</taxon>
        <taxon>Streptosporangiales</taxon>
        <taxon>Streptosporangiaceae</taxon>
        <taxon>Nonomuraea</taxon>
    </lineage>
</organism>